<evidence type="ECO:0000313" key="2">
    <source>
        <dbReference type="Proteomes" id="UP000199455"/>
    </source>
</evidence>
<proteinExistence type="predicted"/>
<evidence type="ECO:0008006" key="3">
    <source>
        <dbReference type="Google" id="ProtNLM"/>
    </source>
</evidence>
<dbReference type="AlphaFoldDB" id="A0A1G6Q0R3"/>
<organism evidence="1 2">
    <name type="scientific">Pedobacter soli</name>
    <dbReference type="NCBI Taxonomy" id="390242"/>
    <lineage>
        <taxon>Bacteria</taxon>
        <taxon>Pseudomonadati</taxon>
        <taxon>Bacteroidota</taxon>
        <taxon>Sphingobacteriia</taxon>
        <taxon>Sphingobacteriales</taxon>
        <taxon>Sphingobacteriaceae</taxon>
        <taxon>Pedobacter</taxon>
    </lineage>
</organism>
<name>A0A1G6Q0R3_9SPHI</name>
<dbReference type="EMBL" id="FMZH01000003">
    <property type="protein sequence ID" value="SDC85227.1"/>
    <property type="molecule type" value="Genomic_DNA"/>
</dbReference>
<dbReference type="STRING" id="390242.SAMN04488024_103189"/>
<sequence length="243" mass="27542">MISNLLKVTCLTVLLVFVGSFSFAQSNYFKFSYGLGAGINKSYTDVYKGSFGYTTYGVLDFHVTPFVTLGLEAQYGRVQGGDIVTDPHNRQFINQYNSISANAKLMLGEIVDYDKSEFLYNIRGLYFGTGIGIINNKMTDIVRYKPSWASYDPGYGPFPGKDKSLNLLMPINFGFNYYIEDGYGYMRYVININAQSNFTFGEGLDGYNDSSAKFKNYSPDVYNAYTIGFRYFFGKIKSYRKTL</sequence>
<protein>
    <recommendedName>
        <fullName evidence="3">Outer membrane protein beta-barrel domain-containing protein</fullName>
    </recommendedName>
</protein>
<keyword evidence="2" id="KW-1185">Reference proteome</keyword>
<reference evidence="2" key="1">
    <citation type="submission" date="2016-10" db="EMBL/GenBank/DDBJ databases">
        <authorList>
            <person name="Varghese N."/>
            <person name="Submissions S."/>
        </authorList>
    </citation>
    <scope>NUCLEOTIDE SEQUENCE [LARGE SCALE GENOMIC DNA]</scope>
    <source>
        <strain evidence="2">DSM 18609</strain>
    </source>
</reference>
<dbReference type="Proteomes" id="UP000199455">
    <property type="component" value="Unassembled WGS sequence"/>
</dbReference>
<dbReference type="RefSeq" id="WP_244154622.1">
    <property type="nucleotide sequence ID" value="NZ_FMZH01000003.1"/>
</dbReference>
<accession>A0A1G6Q0R3</accession>
<gene>
    <name evidence="1" type="ORF">SAMN04488024_103189</name>
</gene>
<evidence type="ECO:0000313" key="1">
    <source>
        <dbReference type="EMBL" id="SDC85227.1"/>
    </source>
</evidence>